<dbReference type="PANTHER" id="PTHR33116:SF86">
    <property type="entry name" value="REVERSE TRANSCRIPTASE DOMAIN-CONTAINING PROTEIN"/>
    <property type="match status" value="1"/>
</dbReference>
<dbReference type="InterPro" id="IPR043502">
    <property type="entry name" value="DNA/RNA_pol_sf"/>
</dbReference>
<dbReference type="InterPro" id="IPR012337">
    <property type="entry name" value="RNaseH-like_sf"/>
</dbReference>
<dbReference type="PROSITE" id="PS50878">
    <property type="entry name" value="RT_POL"/>
    <property type="match status" value="1"/>
</dbReference>
<dbReference type="Gene3D" id="3.30.420.10">
    <property type="entry name" value="Ribonuclease H-like superfamily/Ribonuclease H"/>
    <property type="match status" value="1"/>
</dbReference>
<dbReference type="InterPro" id="IPR036397">
    <property type="entry name" value="RNaseH_sf"/>
</dbReference>
<dbReference type="PANTHER" id="PTHR33116">
    <property type="entry name" value="REVERSE TRANSCRIPTASE ZINC-BINDING DOMAIN-CONTAINING PROTEIN-RELATED-RELATED"/>
    <property type="match status" value="1"/>
</dbReference>
<dbReference type="Gramene" id="Jr11_07370_p1">
    <property type="protein sequence ID" value="cds.Jr11_07370_p1"/>
    <property type="gene ID" value="Jr11_07370"/>
</dbReference>
<evidence type="ECO:0000313" key="1">
    <source>
        <dbReference type="Proteomes" id="UP000235220"/>
    </source>
</evidence>
<dbReference type="GeneID" id="108992010"/>
<dbReference type="SUPFAM" id="SSF53098">
    <property type="entry name" value="Ribonuclease H-like"/>
    <property type="match status" value="1"/>
</dbReference>
<dbReference type="InterPro" id="IPR026960">
    <property type="entry name" value="RVT-Znf"/>
</dbReference>
<organism evidence="1 2">
    <name type="scientific">Juglans regia</name>
    <name type="common">English walnut</name>
    <dbReference type="NCBI Taxonomy" id="51240"/>
    <lineage>
        <taxon>Eukaryota</taxon>
        <taxon>Viridiplantae</taxon>
        <taxon>Streptophyta</taxon>
        <taxon>Embryophyta</taxon>
        <taxon>Tracheophyta</taxon>
        <taxon>Spermatophyta</taxon>
        <taxon>Magnoliopsida</taxon>
        <taxon>eudicotyledons</taxon>
        <taxon>Gunneridae</taxon>
        <taxon>Pentapetalae</taxon>
        <taxon>rosids</taxon>
        <taxon>fabids</taxon>
        <taxon>Fagales</taxon>
        <taxon>Juglandaceae</taxon>
        <taxon>Juglans</taxon>
    </lineage>
</organism>
<dbReference type="GO" id="GO:0004523">
    <property type="term" value="F:RNA-DNA hybrid ribonuclease activity"/>
    <property type="evidence" value="ECO:0007669"/>
    <property type="project" value="InterPro"/>
</dbReference>
<dbReference type="Pfam" id="PF13456">
    <property type="entry name" value="RVT_3"/>
    <property type="match status" value="1"/>
</dbReference>
<dbReference type="Pfam" id="PF00078">
    <property type="entry name" value="RVT_1"/>
    <property type="match status" value="1"/>
</dbReference>
<gene>
    <name evidence="2" type="primary">LOC108992010</name>
</gene>
<reference evidence="2" key="1">
    <citation type="submission" date="2025-08" db="UniProtKB">
        <authorList>
            <consortium name="RefSeq"/>
        </authorList>
    </citation>
    <scope>IDENTIFICATION</scope>
    <source>
        <tissue evidence="2">Leaves</tissue>
    </source>
</reference>
<dbReference type="CDD" id="cd06222">
    <property type="entry name" value="RNase_H_like"/>
    <property type="match status" value="1"/>
</dbReference>
<dbReference type="AlphaFoldDB" id="A0A2I4ERH4"/>
<dbReference type="Proteomes" id="UP000235220">
    <property type="component" value="Chromosome 11"/>
</dbReference>
<dbReference type="OrthoDB" id="1750106at2759"/>
<name>A0A2I4ERH4_JUGRE</name>
<dbReference type="RefSeq" id="XP_018821989.1">
    <property type="nucleotide sequence ID" value="XM_018966444.1"/>
</dbReference>
<protein>
    <submittedName>
        <fullName evidence="2">Uncharacterized protein LOC108992010</fullName>
    </submittedName>
</protein>
<dbReference type="InterPro" id="IPR002156">
    <property type="entry name" value="RNaseH_domain"/>
</dbReference>
<dbReference type="STRING" id="51240.A0A2I4ERH4"/>
<dbReference type="Pfam" id="PF13966">
    <property type="entry name" value="zf-RVT"/>
    <property type="match status" value="1"/>
</dbReference>
<dbReference type="InterPro" id="IPR044730">
    <property type="entry name" value="RNase_H-like_dom_plant"/>
</dbReference>
<evidence type="ECO:0000313" key="2">
    <source>
        <dbReference type="RefSeq" id="XP_018821989.1"/>
    </source>
</evidence>
<proteinExistence type="predicted"/>
<dbReference type="SUPFAM" id="SSF56672">
    <property type="entry name" value="DNA/RNA polymerases"/>
    <property type="match status" value="1"/>
</dbReference>
<keyword evidence="1" id="KW-1185">Reference proteome</keyword>
<dbReference type="KEGG" id="jre:108992010"/>
<dbReference type="GO" id="GO:0003676">
    <property type="term" value="F:nucleic acid binding"/>
    <property type="evidence" value="ECO:0007669"/>
    <property type="project" value="InterPro"/>
</dbReference>
<sequence length="774" mass="87290">MAFTSSVGDKSQYSEQVSDDGSISGNESCLGKSFGDKSGVGYVEGRSDTATTSKTIFVRESTANRNTHPSKKVLVNGVPKGPFVPSRGLRQGDPLSPYLFLLCTEGLVSLIKFAELRGDLSAVKICRGAPKISHLLFADDSLLFCKANMQENQRIQSLLNFYEASSGQVINRNKTGLVFSSNVQQSTKEDLLNFWGVEQSQEYEKYLGLPSFVGRSKTRAFSEIKHRVWRKLQGWKEKVLSAGGKEVLIKAVAQAIPTYSMSCFKLPSSLCNELEQMMAKFWWGQKNEEKKIHWISWKKMSETKEEGGMGFKDLRIFNDALLAKQGWPIITNTDSLLHKLFKAKYFPKNHFLDAGLGNNPSFAWRGIWGTISKLWEGCRWRIGSGRIVKVWKVVWVLGFKGIAEINSVSVIGVEEATMNSLFLPGQTAWDVNKITSMFPPAVALQIMKIVLSEGNQDETCWTREAHGRYTVKSGYRFFRSETMKTQRGEASNTTLLRKLWKAIWKMKLPPKIRVFAWKAVKGVLPTKDNLRKKHVDDFSSFIDAALKMQLYTCAELLECFFLICWSVWNRRNWKIFEGKEVHVEDLLGRALAMQKGFRELRNKPLSVIRKHDRWKAPPPGTFKLNVDGAFSQDGSVTGIGAVLRDSKGEVLMAAAIRERASLNVYELEGLAILRGLQLCLHLGIYHLSIESDSLLVVNEFDRNGQSMATMGNVISEVRKLMFCFQTCELTHVNRSCNIVTHTLAKLGLSVSEISLWWGSYPGVITNFLWYDSSV</sequence>
<accession>A0A2I4ERH4</accession>
<dbReference type="InterPro" id="IPR000477">
    <property type="entry name" value="RT_dom"/>
</dbReference>